<evidence type="ECO:0000259" key="1">
    <source>
        <dbReference type="Pfam" id="PF13614"/>
    </source>
</evidence>
<evidence type="ECO:0000313" key="3">
    <source>
        <dbReference type="Proteomes" id="UP000248806"/>
    </source>
</evidence>
<feature type="domain" description="AAA" evidence="1">
    <location>
        <begin position="13"/>
        <end position="87"/>
    </location>
</feature>
<dbReference type="PANTHER" id="PTHR13696:SF99">
    <property type="entry name" value="COBYRINIC ACID AC-DIAMIDE SYNTHASE"/>
    <property type="match status" value="1"/>
</dbReference>
<dbReference type="Pfam" id="PF13614">
    <property type="entry name" value="AAA_31"/>
    <property type="match status" value="2"/>
</dbReference>
<name>A0A326U9E1_THEHA</name>
<proteinExistence type="predicted"/>
<dbReference type="SUPFAM" id="SSF52540">
    <property type="entry name" value="P-loop containing nucleoside triphosphate hydrolases"/>
    <property type="match status" value="1"/>
</dbReference>
<gene>
    <name evidence="2" type="ORF">EI42_01898</name>
</gene>
<dbReference type="InterPro" id="IPR050678">
    <property type="entry name" value="DNA_Partitioning_ATPase"/>
</dbReference>
<keyword evidence="3" id="KW-1185">Reference proteome</keyword>
<comment type="caution">
    <text evidence="2">The sequence shown here is derived from an EMBL/GenBank/DDBJ whole genome shotgun (WGS) entry which is preliminary data.</text>
</comment>
<dbReference type="CDD" id="cd02042">
    <property type="entry name" value="ParAB_family"/>
    <property type="match status" value="1"/>
</dbReference>
<evidence type="ECO:0000313" key="2">
    <source>
        <dbReference type="EMBL" id="PZW32806.1"/>
    </source>
</evidence>
<dbReference type="InterPro" id="IPR027417">
    <property type="entry name" value="P-loop_NTPase"/>
</dbReference>
<dbReference type="AlphaFoldDB" id="A0A326U9E1"/>
<accession>A0A326U9E1</accession>
<reference evidence="2 3" key="1">
    <citation type="submission" date="2018-06" db="EMBL/GenBank/DDBJ databases">
        <title>Genomic Encyclopedia of Archaeal and Bacterial Type Strains, Phase II (KMG-II): from individual species to whole genera.</title>
        <authorList>
            <person name="Goeker M."/>
        </authorList>
    </citation>
    <scope>NUCLEOTIDE SEQUENCE [LARGE SCALE GENOMIC DNA]</scope>
    <source>
        <strain evidence="2 3">ATCC BAA-1881</strain>
    </source>
</reference>
<dbReference type="PANTHER" id="PTHR13696">
    <property type="entry name" value="P-LOOP CONTAINING NUCLEOSIDE TRIPHOSPHATE HYDROLASE"/>
    <property type="match status" value="1"/>
</dbReference>
<organism evidence="2 3">
    <name type="scientific">Thermosporothrix hazakensis</name>
    <dbReference type="NCBI Taxonomy" id="644383"/>
    <lineage>
        <taxon>Bacteria</taxon>
        <taxon>Bacillati</taxon>
        <taxon>Chloroflexota</taxon>
        <taxon>Ktedonobacteria</taxon>
        <taxon>Ktedonobacterales</taxon>
        <taxon>Thermosporotrichaceae</taxon>
        <taxon>Thermosporothrix</taxon>
    </lineage>
</organism>
<dbReference type="Proteomes" id="UP000248806">
    <property type="component" value="Unassembled WGS sequence"/>
</dbReference>
<dbReference type="EMBL" id="QKUF01000004">
    <property type="protein sequence ID" value="PZW32806.1"/>
    <property type="molecule type" value="Genomic_DNA"/>
</dbReference>
<dbReference type="Gene3D" id="3.40.50.300">
    <property type="entry name" value="P-loop containing nucleotide triphosphate hydrolases"/>
    <property type="match status" value="1"/>
</dbReference>
<dbReference type="RefSeq" id="WP_111321167.1">
    <property type="nucleotide sequence ID" value="NZ_BIFX01000002.1"/>
</dbReference>
<protein>
    <submittedName>
        <fullName evidence="2">AAA domain-containing protein</fullName>
    </submittedName>
</protein>
<feature type="domain" description="AAA" evidence="1">
    <location>
        <begin position="177"/>
        <end position="288"/>
    </location>
</feature>
<sequence length="397" mass="45016">MKQIRTADKKAIIIAEANEKGGVGKTVFTATLLAMLSMLGYEVVGVDCDPQGHLGMVWGYLRDSLDEGIYDILLKYSSKELREKRPIEKIVLPTYYDAEGEAQIFDPRTPSLEQRVQAIQEITQGQVSIEQWEALETLTNTIEDQEQLDKAIRETSAEKYTLSSFQELQTQIEKRAQELLQERIEKARRGPDIIPITAEASDADYTLKGKHEYWGEQLRHALAPLLPAYDYVFIDCPPSIGVLTKNALNAADYVCIPLTPETLPMEGMLGLLGVIEQAQERANENLQIAGIQLNKVHSNWNVHQEMSQDIRQWEQGVRVFNTEIKQSAQVASALSMRSLIVLNKPDSTIARSYWRLLHEMLEIIGGPAREDVAEIVRKIDEDEQLKKERREKKVGKE</sequence>
<dbReference type="InterPro" id="IPR025669">
    <property type="entry name" value="AAA_dom"/>
</dbReference>
<dbReference type="OrthoDB" id="9815116at2"/>